<dbReference type="PANTHER" id="PTHR12121">
    <property type="entry name" value="CARBON CATABOLITE REPRESSOR PROTEIN 4"/>
    <property type="match status" value="1"/>
</dbReference>
<gene>
    <name evidence="17" type="ORF">BaRGS_00015947</name>
</gene>
<feature type="domain" description="2',5'-phosphodiesterase 12-like N-terminal" evidence="16">
    <location>
        <begin position="156"/>
        <end position="247"/>
    </location>
</feature>
<dbReference type="Pfam" id="PF03372">
    <property type="entry name" value="Exo_endo_phos"/>
    <property type="match status" value="1"/>
</dbReference>
<keyword evidence="9" id="KW-0460">Magnesium</keyword>
<dbReference type="PANTHER" id="PTHR12121:SF37">
    <property type="entry name" value="2',5'-PHOSPHODIESTERASE 12"/>
    <property type="match status" value="1"/>
</dbReference>
<dbReference type="GO" id="GO:0004535">
    <property type="term" value="F:poly(A)-specific ribonuclease activity"/>
    <property type="evidence" value="ECO:0007669"/>
    <property type="project" value="UniProtKB-ARBA"/>
</dbReference>
<dbReference type="InterPro" id="IPR036691">
    <property type="entry name" value="Endo/exonu/phosph_ase_sf"/>
</dbReference>
<comment type="caution">
    <text evidence="17">The sequence shown here is derived from an EMBL/GenBank/DDBJ whole genome shotgun (WGS) entry which is preliminary data.</text>
</comment>
<evidence type="ECO:0000256" key="1">
    <source>
        <dbReference type="ARBA" id="ARBA00001946"/>
    </source>
</evidence>
<feature type="chain" id="PRO_5044808178" description="2',5'-phosphodiesterase 12" evidence="14">
    <location>
        <begin position="21"/>
        <end position="607"/>
    </location>
</feature>
<evidence type="ECO:0000313" key="17">
    <source>
        <dbReference type="EMBL" id="KAK7492809.1"/>
    </source>
</evidence>
<evidence type="ECO:0000256" key="3">
    <source>
        <dbReference type="ARBA" id="ARBA00022553"/>
    </source>
</evidence>
<evidence type="ECO:0000256" key="7">
    <source>
        <dbReference type="ARBA" id="ARBA00022801"/>
    </source>
</evidence>
<reference evidence="17 18" key="1">
    <citation type="journal article" date="2023" name="Sci. Data">
        <title>Genome assembly of the Korean intertidal mud-creeper Batillaria attramentaria.</title>
        <authorList>
            <person name="Patra A.K."/>
            <person name="Ho P.T."/>
            <person name="Jun S."/>
            <person name="Lee S.J."/>
            <person name="Kim Y."/>
            <person name="Won Y.J."/>
        </authorList>
    </citation>
    <scope>NUCLEOTIDE SEQUENCE [LARGE SCALE GENOMIC DNA]</scope>
    <source>
        <strain evidence="17">Wonlab-2016</strain>
    </source>
</reference>
<keyword evidence="6" id="KW-0479">Metal-binding</keyword>
<dbReference type="SUPFAM" id="SSF56219">
    <property type="entry name" value="DNase I-like"/>
    <property type="match status" value="1"/>
</dbReference>
<evidence type="ECO:0000256" key="2">
    <source>
        <dbReference type="ARBA" id="ARBA00004305"/>
    </source>
</evidence>
<comment type="cofactor">
    <cofactor evidence="1">
        <name>Mg(2+)</name>
        <dbReference type="ChEBI" id="CHEBI:18420"/>
    </cofactor>
</comment>
<evidence type="ECO:0000256" key="13">
    <source>
        <dbReference type="ARBA" id="ARBA00083541"/>
    </source>
</evidence>
<evidence type="ECO:0000259" key="15">
    <source>
        <dbReference type="Pfam" id="PF03372"/>
    </source>
</evidence>
<dbReference type="InterPro" id="IPR005135">
    <property type="entry name" value="Endo/exonuclease/phosphatase"/>
</dbReference>
<evidence type="ECO:0000256" key="6">
    <source>
        <dbReference type="ARBA" id="ARBA00022723"/>
    </source>
</evidence>
<dbReference type="AlphaFoldDB" id="A0ABD0KZZ7"/>
<evidence type="ECO:0000313" key="18">
    <source>
        <dbReference type="Proteomes" id="UP001519460"/>
    </source>
</evidence>
<dbReference type="GO" id="GO:0006397">
    <property type="term" value="P:mRNA processing"/>
    <property type="evidence" value="ECO:0007669"/>
    <property type="project" value="UniProtKB-KW"/>
</dbReference>
<dbReference type="Pfam" id="PF21171">
    <property type="entry name" value="PDE12-like_N"/>
    <property type="match status" value="1"/>
</dbReference>
<evidence type="ECO:0000256" key="5">
    <source>
        <dbReference type="ARBA" id="ARBA00022722"/>
    </source>
</evidence>
<protein>
    <recommendedName>
        <fullName evidence="12">2',5'-phosphodiesterase 12</fullName>
    </recommendedName>
    <alternativeName>
        <fullName evidence="13">Mitochondrial deadenylase</fullName>
    </alternativeName>
</protein>
<keyword evidence="14" id="KW-0732">Signal</keyword>
<keyword evidence="18" id="KW-1185">Reference proteome</keyword>
<dbReference type="FunFam" id="3.60.10.10:FF:000018">
    <property type="entry name" value="2',5'-phosphodiesterase 12"/>
    <property type="match status" value="1"/>
</dbReference>
<keyword evidence="11" id="KW-0496">Mitochondrion</keyword>
<evidence type="ECO:0000256" key="8">
    <source>
        <dbReference type="ARBA" id="ARBA00022839"/>
    </source>
</evidence>
<evidence type="ECO:0000259" key="16">
    <source>
        <dbReference type="Pfam" id="PF21171"/>
    </source>
</evidence>
<dbReference type="Gene3D" id="3.60.10.10">
    <property type="entry name" value="Endonuclease/exonuclease/phosphatase"/>
    <property type="match status" value="1"/>
</dbReference>
<evidence type="ECO:0000256" key="10">
    <source>
        <dbReference type="ARBA" id="ARBA00022946"/>
    </source>
</evidence>
<dbReference type="InterPro" id="IPR050410">
    <property type="entry name" value="CCR4/nocturin_mRNA_transcr"/>
</dbReference>
<accession>A0ABD0KZZ7</accession>
<dbReference type="EMBL" id="JACVVK020000099">
    <property type="protein sequence ID" value="KAK7492809.1"/>
    <property type="molecule type" value="Genomic_DNA"/>
</dbReference>
<keyword evidence="5" id="KW-0540">Nuclease</keyword>
<dbReference type="Proteomes" id="UP001519460">
    <property type="component" value="Unassembled WGS sequence"/>
</dbReference>
<keyword evidence="3" id="KW-0597">Phosphoprotein</keyword>
<dbReference type="GO" id="GO:0046872">
    <property type="term" value="F:metal ion binding"/>
    <property type="evidence" value="ECO:0007669"/>
    <property type="project" value="UniProtKB-KW"/>
</dbReference>
<feature type="domain" description="Endonuclease/exonuclease/phosphatase" evidence="15">
    <location>
        <begin position="289"/>
        <end position="596"/>
    </location>
</feature>
<evidence type="ECO:0000256" key="9">
    <source>
        <dbReference type="ARBA" id="ARBA00022842"/>
    </source>
</evidence>
<feature type="signal peptide" evidence="14">
    <location>
        <begin position="1"/>
        <end position="20"/>
    </location>
</feature>
<evidence type="ECO:0000256" key="4">
    <source>
        <dbReference type="ARBA" id="ARBA00022664"/>
    </source>
</evidence>
<keyword evidence="10" id="KW-0809">Transit peptide</keyword>
<keyword evidence="8" id="KW-0269">Exonuclease</keyword>
<proteinExistence type="predicted"/>
<keyword evidence="4" id="KW-0507">mRNA processing</keyword>
<sequence length="607" mass="67806">MPMWLLRGTRFLTTITRVFCAEKLFLHARTMASTYVRCIPGEDKMQITVEYSHEGGTARAYNLDRKQTEEVGVALNRLKTNLAKNLAKKKKKKKNVAANLGGADARENDNDSNLNVLLISSSGRKVDETAPNRLAWGEGNVLRIGSTNIAITVNAPTVKLLPLPSSVMAGFPIFPRFELEFADLQHCIFTWEKEASSPQEDLIGAEGGASAESEGTSVNRCMDQIYTPVTSDIGFRLKLTCVPGRNGLVGRDDCVVSEEVKPGPGPCPFETRQLFTSHRTDSDCFRVVSYNLLADTYSDSEYARDVLFPYCPPYALDMDYRRQLLLKEITGYNADIVCLQEVDRKVFENELLPSLDLLHYTGALKIKGPQGCEGVATFVHKEKFRIVSQEDVQLTDMLLNDASCSDLKAAVTKLPALKAKLEERTTVLQTLILETVQKPQWLLCVANTHLYFHPEAGHVRLLQAAVSLRHLHNVCQRHKQQGKNISVVFCGDFNSTPQHGVNQLMTTRFIPQDFLDWSDGGPEEKIDGLELRHSFDLISACGYVEYTNYTPNFHGMLDYIFADSKHLAVKQVVPPPSHEEVTLHTAIPSVVFPSDHIAQICDLTWTV</sequence>
<dbReference type="GO" id="GO:0005759">
    <property type="term" value="C:mitochondrial matrix"/>
    <property type="evidence" value="ECO:0007669"/>
    <property type="project" value="UniProtKB-SubCell"/>
</dbReference>
<evidence type="ECO:0000256" key="14">
    <source>
        <dbReference type="SAM" id="SignalP"/>
    </source>
</evidence>
<comment type="subcellular location">
    <subcellularLocation>
        <location evidence="2">Mitochondrion matrix</location>
    </subcellularLocation>
</comment>
<dbReference type="InterPro" id="IPR048821">
    <property type="entry name" value="PDE12-like_N"/>
</dbReference>
<organism evidence="17 18">
    <name type="scientific">Batillaria attramentaria</name>
    <dbReference type="NCBI Taxonomy" id="370345"/>
    <lineage>
        <taxon>Eukaryota</taxon>
        <taxon>Metazoa</taxon>
        <taxon>Spiralia</taxon>
        <taxon>Lophotrochozoa</taxon>
        <taxon>Mollusca</taxon>
        <taxon>Gastropoda</taxon>
        <taxon>Caenogastropoda</taxon>
        <taxon>Sorbeoconcha</taxon>
        <taxon>Cerithioidea</taxon>
        <taxon>Batillariidae</taxon>
        <taxon>Batillaria</taxon>
    </lineage>
</organism>
<name>A0ABD0KZZ7_9CAEN</name>
<keyword evidence="7" id="KW-0378">Hydrolase</keyword>
<evidence type="ECO:0000256" key="12">
    <source>
        <dbReference type="ARBA" id="ARBA00072755"/>
    </source>
</evidence>
<evidence type="ECO:0000256" key="11">
    <source>
        <dbReference type="ARBA" id="ARBA00023128"/>
    </source>
</evidence>